<organism evidence="3 4">
    <name type="scientific">Mucilaginibacter pocheonensis</name>
    <dbReference type="NCBI Taxonomy" id="398050"/>
    <lineage>
        <taxon>Bacteria</taxon>
        <taxon>Pseudomonadati</taxon>
        <taxon>Bacteroidota</taxon>
        <taxon>Sphingobacteriia</taxon>
        <taxon>Sphingobacteriales</taxon>
        <taxon>Sphingobacteriaceae</taxon>
        <taxon>Mucilaginibacter</taxon>
    </lineage>
</organism>
<evidence type="ECO:0000313" key="4">
    <source>
        <dbReference type="Proteomes" id="UP001247620"/>
    </source>
</evidence>
<protein>
    <submittedName>
        <fullName evidence="3">Membrane protein SirB2</fullName>
    </submittedName>
</protein>
<proteinExistence type="predicted"/>
<keyword evidence="1" id="KW-0812">Transmembrane</keyword>
<name>A0ABU1T6K5_9SPHI</name>
<keyword evidence="1" id="KW-0472">Membrane</keyword>
<feature type="transmembrane region" description="Helical" evidence="1">
    <location>
        <begin position="59"/>
        <end position="80"/>
    </location>
</feature>
<evidence type="ECO:0000256" key="1">
    <source>
        <dbReference type="SAM" id="Phobius"/>
    </source>
</evidence>
<feature type="transmembrane region" description="Helical" evidence="1">
    <location>
        <begin position="86"/>
        <end position="105"/>
    </location>
</feature>
<reference evidence="3 4" key="1">
    <citation type="submission" date="2023-07" db="EMBL/GenBank/DDBJ databases">
        <title>Sorghum-associated microbial communities from plants grown in Nebraska, USA.</title>
        <authorList>
            <person name="Schachtman D."/>
        </authorList>
    </citation>
    <scope>NUCLEOTIDE SEQUENCE [LARGE SCALE GENOMIC DNA]</scope>
    <source>
        <strain evidence="3 4">3262</strain>
    </source>
</reference>
<keyword evidence="1" id="KW-1133">Transmembrane helix</keyword>
<feature type="transmembrane region" description="Helical" evidence="1">
    <location>
        <begin position="138"/>
        <end position="155"/>
    </location>
</feature>
<dbReference type="InterPro" id="IPR008457">
    <property type="entry name" value="Cu-R_CopD_dom"/>
</dbReference>
<keyword evidence="4" id="KW-1185">Reference proteome</keyword>
<dbReference type="Proteomes" id="UP001247620">
    <property type="component" value="Unassembled WGS sequence"/>
</dbReference>
<evidence type="ECO:0000259" key="2">
    <source>
        <dbReference type="Pfam" id="PF05425"/>
    </source>
</evidence>
<feature type="domain" description="Copper resistance protein D" evidence="2">
    <location>
        <begin position="51"/>
        <end position="155"/>
    </location>
</feature>
<sequence>MNTVIFIDGLLTLHLTGLIMMAGTTIIDYSTFKTFWKLVDGGQEISSGLLEATSKFSRLAGIGAALLILTGVGMMALTHGVFGEQVWFRIKFTLVVILILNGLVAGRRQGLKLRKVIANGGPGFTEQSNKLRTKLNRFYLVQLILFFAIVFLSVFKFN</sequence>
<feature type="transmembrane region" description="Helical" evidence="1">
    <location>
        <begin position="6"/>
        <end position="27"/>
    </location>
</feature>
<dbReference type="Pfam" id="PF05425">
    <property type="entry name" value="CopD"/>
    <property type="match status" value="1"/>
</dbReference>
<accession>A0ABU1T6K5</accession>
<evidence type="ECO:0000313" key="3">
    <source>
        <dbReference type="EMBL" id="MDR6941013.1"/>
    </source>
</evidence>
<gene>
    <name evidence="3" type="ORF">J2W55_000841</name>
</gene>
<comment type="caution">
    <text evidence="3">The sequence shown here is derived from an EMBL/GenBank/DDBJ whole genome shotgun (WGS) entry which is preliminary data.</text>
</comment>
<dbReference type="RefSeq" id="WP_310092300.1">
    <property type="nucleotide sequence ID" value="NZ_JAVDUU010000001.1"/>
</dbReference>
<dbReference type="EMBL" id="JAVDUU010000001">
    <property type="protein sequence ID" value="MDR6941013.1"/>
    <property type="molecule type" value="Genomic_DNA"/>
</dbReference>